<proteinExistence type="predicted"/>
<evidence type="ECO:0000313" key="1">
    <source>
        <dbReference type="EMBL" id="CAD2185554.1"/>
    </source>
</evidence>
<comment type="caution">
    <text evidence="1">The sequence shown here is derived from an EMBL/GenBank/DDBJ whole genome shotgun (WGS) entry which is preliminary data.</text>
</comment>
<organism evidence="1 2">
    <name type="scientific">Meloidogyne enterolobii</name>
    <name type="common">Root-knot nematode worm</name>
    <name type="synonym">Meloidogyne mayaguensis</name>
    <dbReference type="NCBI Taxonomy" id="390850"/>
    <lineage>
        <taxon>Eukaryota</taxon>
        <taxon>Metazoa</taxon>
        <taxon>Ecdysozoa</taxon>
        <taxon>Nematoda</taxon>
        <taxon>Chromadorea</taxon>
        <taxon>Rhabditida</taxon>
        <taxon>Tylenchina</taxon>
        <taxon>Tylenchomorpha</taxon>
        <taxon>Tylenchoidea</taxon>
        <taxon>Meloidogynidae</taxon>
        <taxon>Meloidogyninae</taxon>
        <taxon>Meloidogyne</taxon>
    </lineage>
</organism>
<gene>
    <name evidence="1" type="ORF">MENT_LOCUS37992</name>
</gene>
<sequence>MEENLGFTNGQLLPARSVPENIVRPVNHVRPSVFRPITPPRNEGQEIRAARNRRILAQQQQQQQNHHLIDLNDNDELFVLRRILTKVKIRSYIGQNEERFYISWAGGEYSWEPVQHIIGQETCREAVEHWRARHLMGTTPVREVVNLDSVAAHSAPNWGPMSGNKRYPLDMTARPVRRGPIIIGTGC</sequence>
<reference evidence="1 2" key="1">
    <citation type="submission" date="2020-08" db="EMBL/GenBank/DDBJ databases">
        <authorList>
            <person name="Koutsovoulos G."/>
            <person name="Danchin GJ E."/>
        </authorList>
    </citation>
    <scope>NUCLEOTIDE SEQUENCE [LARGE SCALE GENOMIC DNA]</scope>
</reference>
<protein>
    <submittedName>
        <fullName evidence="1">Uncharacterized protein</fullName>
    </submittedName>
</protein>
<dbReference type="AlphaFoldDB" id="A0A6V7WEZ2"/>
<dbReference type="Proteomes" id="UP000580250">
    <property type="component" value="Unassembled WGS sequence"/>
</dbReference>
<evidence type="ECO:0000313" key="2">
    <source>
        <dbReference type="Proteomes" id="UP000580250"/>
    </source>
</evidence>
<name>A0A6V7WEZ2_MELEN</name>
<dbReference type="EMBL" id="CAJEWN010000550">
    <property type="protein sequence ID" value="CAD2185554.1"/>
    <property type="molecule type" value="Genomic_DNA"/>
</dbReference>
<accession>A0A6V7WEZ2</accession>